<keyword evidence="1 2" id="KW-0732">Signal</keyword>
<name>A0AAD6Z920_9AGAR</name>
<evidence type="ECO:0000256" key="2">
    <source>
        <dbReference type="SAM" id="SignalP"/>
    </source>
</evidence>
<dbReference type="CDD" id="cd22191">
    <property type="entry name" value="DPBB_RlpA_EXP_N-like"/>
    <property type="match status" value="1"/>
</dbReference>
<feature type="signal peptide" evidence="2">
    <location>
        <begin position="1"/>
        <end position="19"/>
    </location>
</feature>
<keyword evidence="5" id="KW-1185">Reference proteome</keyword>
<feature type="domain" description="RlpA-like protein double-psi beta-barrel" evidence="3">
    <location>
        <begin position="77"/>
        <end position="126"/>
    </location>
</feature>
<accession>A0AAD6Z920</accession>
<dbReference type="SUPFAM" id="SSF50685">
    <property type="entry name" value="Barwin-like endoglucanases"/>
    <property type="match status" value="1"/>
</dbReference>
<reference evidence="4" key="1">
    <citation type="submission" date="2023-03" db="EMBL/GenBank/DDBJ databases">
        <title>Massive genome expansion in bonnet fungi (Mycena s.s.) driven by repeated elements and novel gene families across ecological guilds.</title>
        <authorList>
            <consortium name="Lawrence Berkeley National Laboratory"/>
            <person name="Harder C.B."/>
            <person name="Miyauchi S."/>
            <person name="Viragh M."/>
            <person name="Kuo A."/>
            <person name="Thoen E."/>
            <person name="Andreopoulos B."/>
            <person name="Lu D."/>
            <person name="Skrede I."/>
            <person name="Drula E."/>
            <person name="Henrissat B."/>
            <person name="Morin E."/>
            <person name="Kohler A."/>
            <person name="Barry K."/>
            <person name="LaButti K."/>
            <person name="Morin E."/>
            <person name="Salamov A."/>
            <person name="Lipzen A."/>
            <person name="Mereny Z."/>
            <person name="Hegedus B."/>
            <person name="Baldrian P."/>
            <person name="Stursova M."/>
            <person name="Weitz H."/>
            <person name="Taylor A."/>
            <person name="Grigoriev I.V."/>
            <person name="Nagy L.G."/>
            <person name="Martin F."/>
            <person name="Kauserud H."/>
        </authorList>
    </citation>
    <scope>NUCLEOTIDE SEQUENCE</scope>
    <source>
        <strain evidence="4">CBHHK002</strain>
    </source>
</reference>
<gene>
    <name evidence="4" type="ORF">DFH08DRAFT_973226</name>
</gene>
<dbReference type="EMBL" id="JARIHO010000070">
    <property type="protein sequence ID" value="KAJ7312697.1"/>
    <property type="molecule type" value="Genomic_DNA"/>
</dbReference>
<dbReference type="InterPro" id="IPR036908">
    <property type="entry name" value="RlpA-like_sf"/>
</dbReference>
<dbReference type="Gene3D" id="2.40.40.10">
    <property type="entry name" value="RlpA-like domain"/>
    <property type="match status" value="1"/>
</dbReference>
<comment type="caution">
    <text evidence="4">The sequence shown here is derived from an EMBL/GenBank/DDBJ whole genome shotgun (WGS) entry which is preliminary data.</text>
</comment>
<sequence>MVSATLLFISSTLFGLAYSATLQSRATTFTGDGTVFQPGLGACGKINTANQLIVAVGHGTFDTFPGAGPNPNKNPICGKKIKAIGGGKSVTVTVVDRCTGCAGAADLDFSESAFAKLAAPAVGRIHGVKWEFV</sequence>
<dbReference type="AlphaFoldDB" id="A0AAD6Z920"/>
<dbReference type="PANTHER" id="PTHR31836:SF28">
    <property type="entry name" value="SRCR DOMAIN-CONTAINING PROTEIN-RELATED"/>
    <property type="match status" value="1"/>
</dbReference>
<proteinExistence type="predicted"/>
<dbReference type="InterPro" id="IPR009009">
    <property type="entry name" value="RlpA-like_DPBB"/>
</dbReference>
<evidence type="ECO:0000259" key="3">
    <source>
        <dbReference type="Pfam" id="PF03330"/>
    </source>
</evidence>
<organism evidence="4 5">
    <name type="scientific">Mycena albidolilacea</name>
    <dbReference type="NCBI Taxonomy" id="1033008"/>
    <lineage>
        <taxon>Eukaryota</taxon>
        <taxon>Fungi</taxon>
        <taxon>Dikarya</taxon>
        <taxon>Basidiomycota</taxon>
        <taxon>Agaricomycotina</taxon>
        <taxon>Agaricomycetes</taxon>
        <taxon>Agaricomycetidae</taxon>
        <taxon>Agaricales</taxon>
        <taxon>Marasmiineae</taxon>
        <taxon>Mycenaceae</taxon>
        <taxon>Mycena</taxon>
    </lineage>
</organism>
<dbReference type="Pfam" id="PF03330">
    <property type="entry name" value="DPBB_1"/>
    <property type="match status" value="1"/>
</dbReference>
<dbReference type="Proteomes" id="UP001218218">
    <property type="component" value="Unassembled WGS sequence"/>
</dbReference>
<evidence type="ECO:0000313" key="4">
    <source>
        <dbReference type="EMBL" id="KAJ7312697.1"/>
    </source>
</evidence>
<evidence type="ECO:0000256" key="1">
    <source>
        <dbReference type="ARBA" id="ARBA00022729"/>
    </source>
</evidence>
<feature type="chain" id="PRO_5041927004" evidence="2">
    <location>
        <begin position="20"/>
        <end position="133"/>
    </location>
</feature>
<evidence type="ECO:0000313" key="5">
    <source>
        <dbReference type="Proteomes" id="UP001218218"/>
    </source>
</evidence>
<protein>
    <submittedName>
        <fullName evidence="4">Plant expansin</fullName>
    </submittedName>
</protein>
<dbReference type="InterPro" id="IPR051477">
    <property type="entry name" value="Expansin_CellWall"/>
</dbReference>
<dbReference type="PANTHER" id="PTHR31836">
    <property type="match status" value="1"/>
</dbReference>